<evidence type="ECO:0000259" key="4">
    <source>
        <dbReference type="Pfam" id="PF02872"/>
    </source>
</evidence>
<dbReference type="SUPFAM" id="SSF56300">
    <property type="entry name" value="Metallo-dependent phosphatases"/>
    <property type="match status" value="1"/>
</dbReference>
<dbReference type="Gene3D" id="3.60.21.10">
    <property type="match status" value="1"/>
</dbReference>
<comment type="caution">
    <text evidence="5">The sequence shown here is derived from an EMBL/GenBank/DDBJ whole genome shotgun (WGS) entry which is preliminary data.</text>
</comment>
<evidence type="ECO:0000256" key="1">
    <source>
        <dbReference type="ARBA" id="ARBA00022729"/>
    </source>
</evidence>
<dbReference type="InterPro" id="IPR008334">
    <property type="entry name" value="5'-Nucleotdase_C"/>
</dbReference>
<dbReference type="InterPro" id="IPR029052">
    <property type="entry name" value="Metallo-depent_PP-like"/>
</dbReference>
<evidence type="ECO:0000313" key="5">
    <source>
        <dbReference type="EMBL" id="MFC4718739.1"/>
    </source>
</evidence>
<dbReference type="SUPFAM" id="SSF55816">
    <property type="entry name" value="5'-nucleotidase (syn. UDP-sugar hydrolase), C-terminal domain"/>
    <property type="match status" value="1"/>
</dbReference>
<keyword evidence="2" id="KW-0547">Nucleotide-binding</keyword>
<reference evidence="6" key="1">
    <citation type="journal article" date="2019" name="Int. J. Syst. Evol. Microbiol.">
        <title>The Global Catalogue of Microorganisms (GCM) 10K type strain sequencing project: providing services to taxonomists for standard genome sequencing and annotation.</title>
        <authorList>
            <consortium name="The Broad Institute Genomics Platform"/>
            <consortium name="The Broad Institute Genome Sequencing Center for Infectious Disease"/>
            <person name="Wu L."/>
            <person name="Ma J."/>
        </authorList>
    </citation>
    <scope>NUCLEOTIDE SEQUENCE [LARGE SCALE GENOMIC DNA]</scope>
    <source>
        <strain evidence="6">CGMCC 1.19032</strain>
    </source>
</reference>
<keyword evidence="6" id="KW-1185">Reference proteome</keyword>
<protein>
    <submittedName>
        <fullName evidence="5">Bifunctional metallophosphatase/5'-nucleotidase</fullName>
    </submittedName>
</protein>
<dbReference type="InterPro" id="IPR006179">
    <property type="entry name" value="5_nucleotidase/apyrase"/>
</dbReference>
<dbReference type="Pfam" id="PF00149">
    <property type="entry name" value="Metallophos"/>
    <property type="match status" value="1"/>
</dbReference>
<dbReference type="InterPro" id="IPR036907">
    <property type="entry name" value="5'-Nucleotdase_C_sf"/>
</dbReference>
<dbReference type="PRINTS" id="PR01607">
    <property type="entry name" value="APYRASEFAMLY"/>
</dbReference>
<dbReference type="Proteomes" id="UP001595969">
    <property type="component" value="Unassembled WGS sequence"/>
</dbReference>
<feature type="domain" description="Calcineurin-like phosphoesterase" evidence="3">
    <location>
        <begin position="5"/>
        <end position="202"/>
    </location>
</feature>
<dbReference type="Pfam" id="PF02872">
    <property type="entry name" value="5_nucleotid_C"/>
    <property type="match status" value="1"/>
</dbReference>
<evidence type="ECO:0000256" key="2">
    <source>
        <dbReference type="RuleBase" id="RU362119"/>
    </source>
</evidence>
<evidence type="ECO:0000259" key="3">
    <source>
        <dbReference type="Pfam" id="PF00149"/>
    </source>
</evidence>
<gene>
    <name evidence="5" type="ORF">ACFO5I_03140</name>
</gene>
<keyword evidence="2" id="KW-0378">Hydrolase</keyword>
<proteinExistence type="inferred from homology"/>
<dbReference type="InterPro" id="IPR004843">
    <property type="entry name" value="Calcineurin-like_PHP"/>
</dbReference>
<comment type="similarity">
    <text evidence="2">Belongs to the 5'-nucleotidase family.</text>
</comment>
<feature type="domain" description="5'-Nucleotidase C-terminal" evidence="4">
    <location>
        <begin position="279"/>
        <end position="413"/>
    </location>
</feature>
<dbReference type="PANTHER" id="PTHR11575:SF23">
    <property type="entry name" value="5-NUCLEOTIDASE FAMILY PROTEIN"/>
    <property type="match status" value="1"/>
</dbReference>
<sequence length="457" mass="50978">MNVIIYHTNDFHSNFNNLKKVHAYIKANKTADDLYLDSGDYTDLSSIIVQADSGKSAMQLMVDSQLDAMSLGNNEIDLGKEALVELAKSGVPLLSTNIRDLNHKNIDGIFSSLILQRAGKRFLIVGLSPYYSKNFEHASYDLFFMMGGVTTEEPIVLLKEELEKQKGQFDYAILLSHSGLFVDKVILEKLPEINLCLGGHTHDIATFKGYSQSGQGEKLGKITLEITDTGIVESENIQIDLIEQSNERFDTLYKEAETTTTQILSQPLPIIRELAFDALNESELINFICDALMKEKKSDLAIMHTGIAEQALINPVSKKSLIENFPSKLNPTQYQLSGKAIREAILLSFDVKHIKNSGKGPGFRGRILGTLGFSQNVQVEKSTGQITIDGYPLEDDQIYSVITDDYLQRGSGYPSLKVGDHEATFEPGFIRDLVEKYLLDEEIFASSKVQRVFEEVL</sequence>
<evidence type="ECO:0000313" key="6">
    <source>
        <dbReference type="Proteomes" id="UP001595969"/>
    </source>
</evidence>
<keyword evidence="1" id="KW-0732">Signal</keyword>
<dbReference type="RefSeq" id="WP_204653480.1">
    <property type="nucleotide sequence ID" value="NZ_JAFBFD010000010.1"/>
</dbReference>
<dbReference type="Gene3D" id="3.90.780.10">
    <property type="entry name" value="5'-Nucleotidase, C-terminal domain"/>
    <property type="match status" value="1"/>
</dbReference>
<accession>A0ABV9MUC9</accession>
<organism evidence="5 6">
    <name type="scientific">Enterococcus lemanii</name>
    <dbReference type="NCBI Taxonomy" id="1159752"/>
    <lineage>
        <taxon>Bacteria</taxon>
        <taxon>Bacillati</taxon>
        <taxon>Bacillota</taxon>
        <taxon>Bacilli</taxon>
        <taxon>Lactobacillales</taxon>
        <taxon>Enterococcaceae</taxon>
        <taxon>Enterococcus</taxon>
    </lineage>
</organism>
<dbReference type="EMBL" id="JBHSGS010000016">
    <property type="protein sequence ID" value="MFC4718739.1"/>
    <property type="molecule type" value="Genomic_DNA"/>
</dbReference>
<dbReference type="PANTHER" id="PTHR11575">
    <property type="entry name" value="5'-NUCLEOTIDASE-RELATED"/>
    <property type="match status" value="1"/>
</dbReference>
<name>A0ABV9MUC9_9ENTE</name>